<dbReference type="InterPro" id="IPR029044">
    <property type="entry name" value="Nucleotide-diphossugar_trans"/>
</dbReference>
<dbReference type="InterPro" id="IPR025877">
    <property type="entry name" value="MobA-like_NTP_Trfase"/>
</dbReference>
<dbReference type="Pfam" id="PF12804">
    <property type="entry name" value="NTP_transf_3"/>
    <property type="match status" value="1"/>
</dbReference>
<comment type="cofactor">
    <cofactor evidence="8">
        <name>Mg(2+)</name>
        <dbReference type="ChEBI" id="CHEBI:18420"/>
    </cofactor>
</comment>
<feature type="binding site" evidence="8">
    <location>
        <position position="193"/>
    </location>
    <ligand>
        <name>GTP</name>
        <dbReference type="ChEBI" id="CHEBI:37565"/>
    </ligand>
</feature>
<accession>A0ABS0J4M1</accession>
<proteinExistence type="inferred from homology"/>
<dbReference type="HAMAP" id="MF_00316">
    <property type="entry name" value="MobA"/>
    <property type="match status" value="1"/>
</dbReference>
<dbReference type="PANTHER" id="PTHR19136:SF81">
    <property type="entry name" value="MOLYBDENUM COFACTOR GUANYLYLTRANSFERASE"/>
    <property type="match status" value="1"/>
</dbReference>
<evidence type="ECO:0000256" key="2">
    <source>
        <dbReference type="ARBA" id="ARBA00022679"/>
    </source>
</evidence>
<dbReference type="EC" id="2.7.7.77" evidence="8"/>
<reference evidence="11 12" key="1">
    <citation type="submission" date="2019-08" db="EMBL/GenBank/DDBJ databases">
        <authorList>
            <person name="Luo N."/>
        </authorList>
    </citation>
    <scope>NUCLEOTIDE SEQUENCE [LARGE SCALE GENOMIC DNA]</scope>
    <source>
        <strain evidence="11 12">NCIMB 9442</strain>
    </source>
</reference>
<comment type="similarity">
    <text evidence="8">Belongs to the MobA family.</text>
</comment>
<keyword evidence="2 8" id="KW-0808">Transferase</keyword>
<evidence type="ECO:0000256" key="9">
    <source>
        <dbReference type="SAM" id="MobiDB-lite"/>
    </source>
</evidence>
<comment type="caution">
    <text evidence="11">The sequence shown here is derived from an EMBL/GenBank/DDBJ whole genome shotgun (WGS) entry which is preliminary data.</text>
</comment>
<evidence type="ECO:0000256" key="8">
    <source>
        <dbReference type="HAMAP-Rule" id="MF_00316"/>
    </source>
</evidence>
<evidence type="ECO:0000256" key="1">
    <source>
        <dbReference type="ARBA" id="ARBA00022490"/>
    </source>
</evidence>
<gene>
    <name evidence="8" type="primary">mobA</name>
    <name evidence="11" type="ORF">FVW20_10160</name>
</gene>
<feature type="region of interest" description="Disordered" evidence="9">
    <location>
        <begin position="1"/>
        <end position="74"/>
    </location>
</feature>
<comment type="subcellular location">
    <subcellularLocation>
        <location evidence="8">Cytoplasm</location>
    </subcellularLocation>
</comment>
<comment type="domain">
    <text evidence="8">The N-terminal domain determines nucleotide recognition and specific binding, while the C-terminal domain determines the specific binding to the target protein.</text>
</comment>
<feature type="binding site" evidence="8">
    <location>
        <begin position="99"/>
        <end position="101"/>
    </location>
    <ligand>
        <name>GTP</name>
        <dbReference type="ChEBI" id="CHEBI:37565"/>
    </ligand>
</feature>
<keyword evidence="7 8" id="KW-0501">Molybdenum cofactor biosynthesis</keyword>
<sequence>MNRRWGTEHAADMPDEGGEDARDAGAAVTVAPAPEGLPVRDAATVRGDSPIREDFPVREDSPIRGDSPMREDAPVRPDATVCNDAAACNDAHGIVGVVLAGGLSTRLGQDKTRLHLHGDSAPGMLARTAALLHSVTGEVWISCRGNRPCPVSETGVDGPYYRLNDEVEGMGPFGGVITALRVAQGPVLVLSCDLPFMERAVLERLLAQRAARRPGTVMTTFRQVETGFIESLVAVYEFEALPLFRQALEDGERKLSRVVPPDLREHIPYTVREALPFFNINYPADLEMARRIIGAL</sequence>
<evidence type="ECO:0000256" key="7">
    <source>
        <dbReference type="ARBA" id="ARBA00023150"/>
    </source>
</evidence>
<protein>
    <recommendedName>
        <fullName evidence="8">Probable molybdenum cofactor guanylyltransferase</fullName>
        <shortName evidence="8">MoCo guanylyltransferase</shortName>
        <ecNumber evidence="8">2.7.7.77</ecNumber>
    </recommendedName>
    <alternativeName>
        <fullName evidence="8">GTP:molybdopterin guanylyltransferase</fullName>
    </alternativeName>
    <alternativeName>
        <fullName evidence="8">Mo-MPT guanylyltransferase</fullName>
    </alternativeName>
    <alternativeName>
        <fullName evidence="8">Molybdopterin guanylyltransferase</fullName>
    </alternativeName>
    <alternativeName>
        <fullName evidence="8">Molybdopterin-guanine dinucleotide synthase</fullName>
        <shortName evidence="8">MGD synthase</shortName>
    </alternativeName>
</protein>
<feature type="compositionally biased region" description="Basic and acidic residues" evidence="9">
    <location>
        <begin position="1"/>
        <end position="12"/>
    </location>
</feature>
<comment type="function">
    <text evidence="8">Transfers a GMP moiety from GTP to Mo-molybdopterin (Mo-MPT) cofactor (Moco or molybdenum cofactor) to form Mo-molybdopterin guanine dinucleotide (Mo-MGD) cofactor.</text>
</comment>
<feature type="binding site" evidence="8">
    <location>
        <position position="193"/>
    </location>
    <ligand>
        <name>Mg(2+)</name>
        <dbReference type="ChEBI" id="CHEBI:18420"/>
    </ligand>
</feature>
<comment type="caution">
    <text evidence="8">Lacks conserved residue(s) required for the propagation of feature annotation.</text>
</comment>
<dbReference type="Gene3D" id="3.90.550.10">
    <property type="entry name" value="Spore Coat Polysaccharide Biosynthesis Protein SpsA, Chain A"/>
    <property type="match status" value="1"/>
</dbReference>
<comment type="catalytic activity">
    <reaction evidence="8">
        <text>Mo-molybdopterin + GTP + H(+) = Mo-molybdopterin guanine dinucleotide + diphosphate</text>
        <dbReference type="Rhea" id="RHEA:34243"/>
        <dbReference type="ChEBI" id="CHEBI:15378"/>
        <dbReference type="ChEBI" id="CHEBI:33019"/>
        <dbReference type="ChEBI" id="CHEBI:37565"/>
        <dbReference type="ChEBI" id="CHEBI:71302"/>
        <dbReference type="ChEBI" id="CHEBI:71310"/>
        <dbReference type="EC" id="2.7.7.77"/>
    </reaction>
</comment>
<keyword evidence="1 8" id="KW-0963">Cytoplasm</keyword>
<keyword evidence="6 8" id="KW-0342">GTP-binding</keyword>
<evidence type="ECO:0000256" key="3">
    <source>
        <dbReference type="ARBA" id="ARBA00022723"/>
    </source>
</evidence>
<dbReference type="GO" id="GO:0016779">
    <property type="term" value="F:nucleotidyltransferase activity"/>
    <property type="evidence" value="ECO:0007669"/>
    <property type="project" value="UniProtKB-KW"/>
</dbReference>
<evidence type="ECO:0000259" key="10">
    <source>
        <dbReference type="Pfam" id="PF12804"/>
    </source>
</evidence>
<feature type="binding site" evidence="8">
    <location>
        <position position="111"/>
    </location>
    <ligand>
        <name>GTP</name>
        <dbReference type="ChEBI" id="CHEBI:37565"/>
    </ligand>
</feature>
<dbReference type="PANTHER" id="PTHR19136">
    <property type="entry name" value="MOLYBDENUM COFACTOR GUANYLYLTRANSFERASE"/>
    <property type="match status" value="1"/>
</dbReference>
<evidence type="ECO:0000256" key="5">
    <source>
        <dbReference type="ARBA" id="ARBA00022842"/>
    </source>
</evidence>
<dbReference type="EMBL" id="VRYY01000276">
    <property type="protein sequence ID" value="MBG3877373.1"/>
    <property type="molecule type" value="Genomic_DNA"/>
</dbReference>
<evidence type="ECO:0000313" key="11">
    <source>
        <dbReference type="EMBL" id="MBG3877373.1"/>
    </source>
</evidence>
<name>A0ABS0J4M1_9BACT</name>
<keyword evidence="11" id="KW-0548">Nucleotidyltransferase</keyword>
<feature type="domain" description="MobA-like NTP transferase" evidence="10">
    <location>
        <begin position="96"/>
        <end position="255"/>
    </location>
</feature>
<evidence type="ECO:0000256" key="4">
    <source>
        <dbReference type="ARBA" id="ARBA00022741"/>
    </source>
</evidence>
<dbReference type="Proteomes" id="UP001194469">
    <property type="component" value="Unassembled WGS sequence"/>
</dbReference>
<keyword evidence="3 8" id="KW-0479">Metal-binding</keyword>
<dbReference type="CDD" id="cd02503">
    <property type="entry name" value="MobA"/>
    <property type="match status" value="1"/>
</dbReference>
<keyword evidence="12" id="KW-1185">Reference proteome</keyword>
<evidence type="ECO:0000256" key="6">
    <source>
        <dbReference type="ARBA" id="ARBA00023134"/>
    </source>
</evidence>
<feature type="compositionally biased region" description="Basic and acidic residues" evidence="9">
    <location>
        <begin position="49"/>
        <end position="74"/>
    </location>
</feature>
<dbReference type="InterPro" id="IPR013482">
    <property type="entry name" value="Molybde_CF_guanTrfase"/>
</dbReference>
<keyword evidence="5 8" id="KW-0460">Magnesium</keyword>
<evidence type="ECO:0000313" key="12">
    <source>
        <dbReference type="Proteomes" id="UP001194469"/>
    </source>
</evidence>
<keyword evidence="4 8" id="KW-0547">Nucleotide-binding</keyword>
<dbReference type="SUPFAM" id="SSF53448">
    <property type="entry name" value="Nucleotide-diphospho-sugar transferases"/>
    <property type="match status" value="1"/>
</dbReference>
<organism evidence="11 12">
    <name type="scientific">Nitratidesulfovibrio oxamicus</name>
    <dbReference type="NCBI Taxonomy" id="32016"/>
    <lineage>
        <taxon>Bacteria</taxon>
        <taxon>Pseudomonadati</taxon>
        <taxon>Thermodesulfobacteriota</taxon>
        <taxon>Desulfovibrionia</taxon>
        <taxon>Desulfovibrionales</taxon>
        <taxon>Desulfovibrionaceae</taxon>
        <taxon>Nitratidesulfovibrio</taxon>
    </lineage>
</organism>